<name>A1B8K3_PARDP</name>
<organism evidence="1 2">
    <name type="scientific">Paracoccus denitrificans (strain Pd 1222)</name>
    <dbReference type="NCBI Taxonomy" id="318586"/>
    <lineage>
        <taxon>Bacteria</taxon>
        <taxon>Pseudomonadati</taxon>
        <taxon>Pseudomonadota</taxon>
        <taxon>Alphaproteobacteria</taxon>
        <taxon>Rhodobacterales</taxon>
        <taxon>Paracoccaceae</taxon>
        <taxon>Paracoccus</taxon>
    </lineage>
</organism>
<dbReference type="HOGENOM" id="CLU_2524518_0_0_5"/>
<evidence type="ECO:0000313" key="2">
    <source>
        <dbReference type="Proteomes" id="UP000000361"/>
    </source>
</evidence>
<dbReference type="Proteomes" id="UP000000361">
    <property type="component" value="Chromosome 2"/>
</dbReference>
<reference evidence="2" key="1">
    <citation type="submission" date="2006-12" db="EMBL/GenBank/DDBJ databases">
        <title>Complete sequence of chromosome 2 of Paracoccus denitrificans PD1222.</title>
        <authorList>
            <person name="Copeland A."/>
            <person name="Lucas S."/>
            <person name="Lapidus A."/>
            <person name="Barry K."/>
            <person name="Detter J.C."/>
            <person name="Glavina del Rio T."/>
            <person name="Hammon N."/>
            <person name="Israni S."/>
            <person name="Dalin E."/>
            <person name="Tice H."/>
            <person name="Pitluck S."/>
            <person name="Munk A.C."/>
            <person name="Brettin T."/>
            <person name="Bruce D."/>
            <person name="Han C."/>
            <person name="Tapia R."/>
            <person name="Gilna P."/>
            <person name="Schmutz J."/>
            <person name="Larimer F."/>
            <person name="Land M."/>
            <person name="Hauser L."/>
            <person name="Kyrpides N."/>
            <person name="Lykidis A."/>
            <person name="Spiro S."/>
            <person name="Richardson D.J."/>
            <person name="Moir J.W.B."/>
            <person name="Ferguson S.J."/>
            <person name="van Spanning R.J.M."/>
            <person name="Richardson P."/>
        </authorList>
    </citation>
    <scope>NUCLEOTIDE SEQUENCE [LARGE SCALE GENOMIC DNA]</scope>
    <source>
        <strain evidence="2">Pd 1222</strain>
    </source>
</reference>
<keyword evidence="2" id="KW-1185">Reference proteome</keyword>
<evidence type="ECO:0000313" key="1">
    <source>
        <dbReference type="EMBL" id="ABL71847.1"/>
    </source>
</evidence>
<dbReference type="eggNOG" id="ENOG5033DZW">
    <property type="taxonomic scope" value="Bacteria"/>
</dbReference>
<protein>
    <submittedName>
        <fullName evidence="1">Uncharacterized protein</fullName>
    </submittedName>
</protein>
<proteinExistence type="predicted"/>
<dbReference type="EMBL" id="CP000490">
    <property type="protein sequence ID" value="ABL71847.1"/>
    <property type="molecule type" value="Genomic_DNA"/>
</dbReference>
<sequence>MTGTVIALRGGPTGQPEPNQACIDMLESWLEMARSGELIGVALAGNCFDGCARYGLAGTVGGYSMIGALEIARAELVNVARGEA</sequence>
<dbReference type="OrthoDB" id="9950381at2"/>
<dbReference type="AlphaFoldDB" id="A1B8K3"/>
<accession>A1B8K3</accession>
<dbReference type="KEGG" id="pde:Pden_3781"/>
<dbReference type="GeneID" id="93453440"/>
<gene>
    <name evidence="1" type="ordered locus">Pden_3781</name>
</gene>
<dbReference type="RefSeq" id="WP_011750016.1">
    <property type="nucleotide sequence ID" value="NC_008687.1"/>
</dbReference>
<dbReference type="EnsemblBacteria" id="ABL71847">
    <property type="protein sequence ID" value="ABL71847"/>
    <property type="gene ID" value="Pden_3781"/>
</dbReference>